<dbReference type="AlphaFoldDB" id="A0A5P9XU28"/>
<dbReference type="Gene3D" id="1.10.530.10">
    <property type="match status" value="1"/>
</dbReference>
<dbReference type="GeneID" id="60697279"/>
<accession>A0A5P9XU28</accession>
<proteinExistence type="predicted"/>
<feature type="domain" description="Phage tail lysozyme" evidence="1">
    <location>
        <begin position="416"/>
        <end position="544"/>
    </location>
</feature>
<evidence type="ECO:0000313" key="3">
    <source>
        <dbReference type="Proteomes" id="UP000363590"/>
    </source>
</evidence>
<name>A0A5P9XU28_ACITH</name>
<dbReference type="InterPro" id="IPR041219">
    <property type="entry name" value="Phage_lysozyme2"/>
</dbReference>
<protein>
    <recommendedName>
        <fullName evidence="1">Phage tail lysozyme domain-containing protein</fullName>
    </recommendedName>
</protein>
<evidence type="ECO:0000259" key="1">
    <source>
        <dbReference type="Pfam" id="PF18013"/>
    </source>
</evidence>
<dbReference type="KEGG" id="atx:GCD22_03054"/>
<evidence type="ECO:0000313" key="2">
    <source>
        <dbReference type="EMBL" id="QFX97169.1"/>
    </source>
</evidence>
<dbReference type="Pfam" id="PF18013">
    <property type="entry name" value="Phage_lysozyme2"/>
    <property type="match status" value="1"/>
</dbReference>
<dbReference type="EMBL" id="CP045571">
    <property type="protein sequence ID" value="QFX97169.1"/>
    <property type="molecule type" value="Genomic_DNA"/>
</dbReference>
<sequence length="626" mass="67070">MATVIDALLVTLGLDASAFKTGTIEAAKQQSKLENLLKKDSKERTELDKKAADAQKKRAEQFEKQGKHAAETFGKIRDHALGLIAVLAGGVGIAEFGKEMITGAANVKRLADNLGMHSRQVQAWQSSLKAVGGTAQSASNMLLTMSDSMTALHTSGMGPTSQMSAMQKFGINPGATNNAATGLLRVSRYLSALYKIHPNEAREHAAEMGFDESQFNLLKHYYALKKKLAYYEVHPAYTKAQEQQAVMMQTKLVQFGNSVKRVATAIAYQFLPIFQKLLVKLQGWANWAMSHQSQIVGWVDVFVAGLTKLGIEINKGVQWFGGWKDVLMTLAGLKLASMIAGFGQLAWSIGLVATSLARVAGLGGAAKVLSSAAGAAAGGATLAGGLAVLGGGVAMLYSQDTDEGEKSALNHAEKRAAMMSYLQRLGYGKAGAAAIAANFNAESGLNPDIQQPNGPGYGLAQWGHQRQALFQKMMGRPIQGSSMAQQLTFANWEFKTQYPAAYAKFMAAKTASEKSAIFTKYYEAPANLQSQTIKRQALANEYYNDPTVRMAVPRVSAHSSAPARAASIVNHHNRSAASVVNQNSSEAHIGQVVVHTNSQDPADHGRLLAQAFRRYTTVDAINSGIL</sequence>
<gene>
    <name evidence="2" type="ORF">GCD22_03054</name>
</gene>
<organism evidence="2 3">
    <name type="scientific">Acidithiobacillus thiooxidans ATCC 19377</name>
    <dbReference type="NCBI Taxonomy" id="637390"/>
    <lineage>
        <taxon>Bacteria</taxon>
        <taxon>Pseudomonadati</taxon>
        <taxon>Pseudomonadota</taxon>
        <taxon>Acidithiobacillia</taxon>
        <taxon>Acidithiobacillales</taxon>
        <taxon>Acidithiobacillaceae</taxon>
        <taxon>Acidithiobacillus</taxon>
    </lineage>
</organism>
<reference evidence="2 3" key="1">
    <citation type="submission" date="2019-10" db="EMBL/GenBank/DDBJ databases">
        <authorList>
            <person name="Wang R."/>
        </authorList>
    </citation>
    <scope>NUCLEOTIDE SEQUENCE [LARGE SCALE GENOMIC DNA]</scope>
    <source>
        <strain evidence="2 3">ATCC 19377</strain>
    </source>
</reference>
<dbReference type="Proteomes" id="UP000363590">
    <property type="component" value="Chromosome"/>
</dbReference>
<dbReference type="RefSeq" id="WP_031572211.1">
    <property type="nucleotide sequence ID" value="NZ_CP045571.1"/>
</dbReference>